<keyword evidence="3" id="KW-1185">Reference proteome</keyword>
<dbReference type="Pfam" id="PF14935">
    <property type="entry name" value="TMEM138"/>
    <property type="match status" value="1"/>
</dbReference>
<dbReference type="InterPro" id="IPR024133">
    <property type="entry name" value="TM_138"/>
</dbReference>
<protein>
    <submittedName>
        <fullName evidence="2">Uncharacterized protein</fullName>
    </submittedName>
</protein>
<dbReference type="Proteomes" id="UP000193944">
    <property type="component" value="Unassembled WGS sequence"/>
</dbReference>
<feature type="transmembrane region" description="Helical" evidence="1">
    <location>
        <begin position="149"/>
        <end position="170"/>
    </location>
</feature>
<proteinExistence type="predicted"/>
<comment type="caution">
    <text evidence="2">The sequence shown here is derived from an EMBL/GenBank/DDBJ whole genome shotgun (WGS) entry which is preliminary data.</text>
</comment>
<evidence type="ECO:0000313" key="3">
    <source>
        <dbReference type="Proteomes" id="UP000193944"/>
    </source>
</evidence>
<keyword evidence="1" id="KW-0812">Transmembrane</keyword>
<sequence>MWRERLNRPLYDNGRPYTTNRFRRERSNFYTAPKKRKSVSSLSKEFLNKNLTYPSLTALEVEQEWEKEGPAPPISISRKLSTFKITLIIQTLLLVLDVLFTLIVDFIRDIYIIVIILYFCQFFCILWNVMMFTITLVSTNAFKAGYYNLLINDFGYVFFITLIYFIVFGISRGYSIP</sequence>
<organism evidence="2 3">
    <name type="scientific">Anaeromyces robustus</name>
    <dbReference type="NCBI Taxonomy" id="1754192"/>
    <lineage>
        <taxon>Eukaryota</taxon>
        <taxon>Fungi</taxon>
        <taxon>Fungi incertae sedis</taxon>
        <taxon>Chytridiomycota</taxon>
        <taxon>Chytridiomycota incertae sedis</taxon>
        <taxon>Neocallimastigomycetes</taxon>
        <taxon>Neocallimastigales</taxon>
        <taxon>Neocallimastigaceae</taxon>
        <taxon>Anaeromyces</taxon>
    </lineage>
</organism>
<evidence type="ECO:0000256" key="1">
    <source>
        <dbReference type="SAM" id="Phobius"/>
    </source>
</evidence>
<feature type="transmembrane region" description="Helical" evidence="1">
    <location>
        <begin position="110"/>
        <end position="137"/>
    </location>
</feature>
<dbReference type="AlphaFoldDB" id="A0A1Y1XAV6"/>
<reference evidence="2 3" key="1">
    <citation type="submission" date="2016-08" db="EMBL/GenBank/DDBJ databases">
        <title>A Parts List for Fungal Cellulosomes Revealed by Comparative Genomics.</title>
        <authorList>
            <consortium name="DOE Joint Genome Institute"/>
            <person name="Haitjema C.H."/>
            <person name="Gilmore S.P."/>
            <person name="Henske J.K."/>
            <person name="Solomon K.V."/>
            <person name="De Groot R."/>
            <person name="Kuo A."/>
            <person name="Mondo S.J."/>
            <person name="Salamov A.A."/>
            <person name="Labutti K."/>
            <person name="Zhao Z."/>
            <person name="Chiniquy J."/>
            <person name="Barry K."/>
            <person name="Brewer H.M."/>
            <person name="Purvine S.O."/>
            <person name="Wright A.T."/>
            <person name="Boxma B."/>
            <person name="Van Alen T."/>
            <person name="Hackstein J.H."/>
            <person name="Baker S.E."/>
            <person name="Grigoriev I.V."/>
            <person name="O'Malley M.A."/>
        </authorList>
    </citation>
    <scope>NUCLEOTIDE SEQUENCE [LARGE SCALE GENOMIC DNA]</scope>
    <source>
        <strain evidence="2 3">S4</strain>
    </source>
</reference>
<keyword evidence="1" id="KW-1133">Transmembrane helix</keyword>
<accession>A0A1Y1XAV6</accession>
<reference evidence="2 3" key="2">
    <citation type="submission" date="2016-08" db="EMBL/GenBank/DDBJ databases">
        <title>Pervasive Adenine N6-methylation of Active Genes in Fungi.</title>
        <authorList>
            <consortium name="DOE Joint Genome Institute"/>
            <person name="Mondo S.J."/>
            <person name="Dannebaum R.O."/>
            <person name="Kuo R.C."/>
            <person name="Labutti K."/>
            <person name="Haridas S."/>
            <person name="Kuo A."/>
            <person name="Salamov A."/>
            <person name="Ahrendt S.R."/>
            <person name="Lipzen A."/>
            <person name="Sullivan W."/>
            <person name="Andreopoulos W.B."/>
            <person name="Clum A."/>
            <person name="Lindquist E."/>
            <person name="Daum C."/>
            <person name="Ramamoorthy G.K."/>
            <person name="Gryganskyi A."/>
            <person name="Culley D."/>
            <person name="Magnuson J.K."/>
            <person name="James T.Y."/>
            <person name="O'Malley M.A."/>
            <person name="Stajich J.E."/>
            <person name="Spatafora J.W."/>
            <person name="Visel A."/>
            <person name="Grigoriev I.V."/>
        </authorList>
    </citation>
    <scope>NUCLEOTIDE SEQUENCE [LARGE SCALE GENOMIC DNA]</scope>
    <source>
        <strain evidence="2 3">S4</strain>
    </source>
</reference>
<dbReference type="EMBL" id="MCFG01000092">
    <property type="protein sequence ID" value="ORX82566.1"/>
    <property type="molecule type" value="Genomic_DNA"/>
</dbReference>
<dbReference type="STRING" id="1754192.A0A1Y1XAV6"/>
<name>A0A1Y1XAV6_9FUNG</name>
<evidence type="ECO:0000313" key="2">
    <source>
        <dbReference type="EMBL" id="ORX82566.1"/>
    </source>
</evidence>
<keyword evidence="1" id="KW-0472">Membrane</keyword>
<gene>
    <name evidence="2" type="ORF">BCR32DRAFT_163124</name>
</gene>
<dbReference type="OrthoDB" id="10370134at2759"/>
<feature type="transmembrane region" description="Helical" evidence="1">
    <location>
        <begin position="85"/>
        <end position="104"/>
    </location>
</feature>